<name>A0ABV8PV01_9BACT</name>
<sequence length="82" mass="9243">MTERATSKLSRSITLGELLATGIVVVSVCLGFWKNTDVRLTTLELRMQQAEQNNNVINVKLDKLQEGINEVKLSLKDKVDRK</sequence>
<keyword evidence="2" id="KW-0812">Transmembrane</keyword>
<dbReference type="RefSeq" id="WP_379011829.1">
    <property type="nucleotide sequence ID" value="NZ_JBHSDC010000002.1"/>
</dbReference>
<dbReference type="EMBL" id="JBHSDC010000002">
    <property type="protein sequence ID" value="MFC4230575.1"/>
    <property type="molecule type" value="Genomic_DNA"/>
</dbReference>
<protein>
    <recommendedName>
        <fullName evidence="5">Prepilin-type N-terminal cleavage/methylation domain-containing protein</fullName>
    </recommendedName>
</protein>
<comment type="caution">
    <text evidence="3">The sequence shown here is derived from an EMBL/GenBank/DDBJ whole genome shotgun (WGS) entry which is preliminary data.</text>
</comment>
<organism evidence="3 4">
    <name type="scientific">Parasediminibacterium paludis</name>
    <dbReference type="NCBI Taxonomy" id="908966"/>
    <lineage>
        <taxon>Bacteria</taxon>
        <taxon>Pseudomonadati</taxon>
        <taxon>Bacteroidota</taxon>
        <taxon>Chitinophagia</taxon>
        <taxon>Chitinophagales</taxon>
        <taxon>Chitinophagaceae</taxon>
        <taxon>Parasediminibacterium</taxon>
    </lineage>
</organism>
<keyword evidence="2" id="KW-0472">Membrane</keyword>
<gene>
    <name evidence="3" type="ORF">ACFOW1_01645</name>
</gene>
<evidence type="ECO:0008006" key="5">
    <source>
        <dbReference type="Google" id="ProtNLM"/>
    </source>
</evidence>
<proteinExistence type="predicted"/>
<feature type="transmembrane region" description="Helical" evidence="2">
    <location>
        <begin position="12"/>
        <end position="33"/>
    </location>
</feature>
<evidence type="ECO:0000313" key="3">
    <source>
        <dbReference type="EMBL" id="MFC4230575.1"/>
    </source>
</evidence>
<feature type="coiled-coil region" evidence="1">
    <location>
        <begin position="40"/>
        <end position="67"/>
    </location>
</feature>
<keyword evidence="1" id="KW-0175">Coiled coil</keyword>
<accession>A0ABV8PV01</accession>
<dbReference type="Proteomes" id="UP001595906">
    <property type="component" value="Unassembled WGS sequence"/>
</dbReference>
<reference evidence="4" key="1">
    <citation type="journal article" date="2019" name="Int. J. Syst. Evol. Microbiol.">
        <title>The Global Catalogue of Microorganisms (GCM) 10K type strain sequencing project: providing services to taxonomists for standard genome sequencing and annotation.</title>
        <authorList>
            <consortium name="The Broad Institute Genomics Platform"/>
            <consortium name="The Broad Institute Genome Sequencing Center for Infectious Disease"/>
            <person name="Wu L."/>
            <person name="Ma J."/>
        </authorList>
    </citation>
    <scope>NUCLEOTIDE SEQUENCE [LARGE SCALE GENOMIC DNA]</scope>
    <source>
        <strain evidence="4">CECT 8010</strain>
    </source>
</reference>
<evidence type="ECO:0000256" key="2">
    <source>
        <dbReference type="SAM" id="Phobius"/>
    </source>
</evidence>
<keyword evidence="4" id="KW-1185">Reference proteome</keyword>
<evidence type="ECO:0000313" key="4">
    <source>
        <dbReference type="Proteomes" id="UP001595906"/>
    </source>
</evidence>
<evidence type="ECO:0000256" key="1">
    <source>
        <dbReference type="SAM" id="Coils"/>
    </source>
</evidence>
<keyword evidence="2" id="KW-1133">Transmembrane helix</keyword>